<keyword evidence="3" id="KW-1185">Reference proteome</keyword>
<accession>A0ABX8Z3P8</accession>
<feature type="repeat" description="TPR" evidence="1">
    <location>
        <begin position="88"/>
        <end position="121"/>
    </location>
</feature>
<name>A0ABX8Z3P8_9NEIS</name>
<sequence>MPLSRQEYRQHLLVQNKTEMFTSPVRSRTQCLALLDDARRAFDISAFIDGALQLSQIEDQLGDLTNAISHLSEALVFAEEFKQTQRIPEILEQIGRCYYTQACYPQALEHWQQCVELCQNQPELLKTRSLALMGLGQICDAGGDNHLAVQMHAAAHNLLIDFGDVFLLVKAKINWAVNLQKVADSIAAKALLRDALTLCLQHHLPHYAATCSYRLAEIELADGHLMAAECLIEDGLLIVASTPYHWAEVNLLGVWAKLIAIDPSQCVRALDVVERALTIAHQDGFRHLELRMSEQAEHYARVSGRIELADEYARKANFIQLDLNSAMNPQMMPNVAGLSALLL</sequence>
<dbReference type="Proteomes" id="UP000825679">
    <property type="component" value="Chromosome"/>
</dbReference>
<evidence type="ECO:0008006" key="4">
    <source>
        <dbReference type="Google" id="ProtNLM"/>
    </source>
</evidence>
<dbReference type="SUPFAM" id="SSF48452">
    <property type="entry name" value="TPR-like"/>
    <property type="match status" value="1"/>
</dbReference>
<dbReference type="Gene3D" id="1.25.40.10">
    <property type="entry name" value="Tetratricopeptide repeat domain"/>
    <property type="match status" value="1"/>
</dbReference>
<evidence type="ECO:0000256" key="1">
    <source>
        <dbReference type="PROSITE-ProRule" id="PRU00339"/>
    </source>
</evidence>
<proteinExistence type="predicted"/>
<gene>
    <name evidence="2" type="ORF">K4H28_12950</name>
</gene>
<dbReference type="InterPro" id="IPR019734">
    <property type="entry name" value="TPR_rpt"/>
</dbReference>
<dbReference type="InterPro" id="IPR011990">
    <property type="entry name" value="TPR-like_helical_dom_sf"/>
</dbReference>
<dbReference type="SMART" id="SM00028">
    <property type="entry name" value="TPR"/>
    <property type="match status" value="3"/>
</dbReference>
<keyword evidence="1" id="KW-0802">TPR repeat</keyword>
<dbReference type="PROSITE" id="PS50005">
    <property type="entry name" value="TPR"/>
    <property type="match status" value="1"/>
</dbReference>
<dbReference type="EMBL" id="CP081150">
    <property type="protein sequence ID" value="QZA77186.1"/>
    <property type="molecule type" value="Genomic_DNA"/>
</dbReference>
<protein>
    <recommendedName>
        <fullName evidence="4">Tetratricopeptide repeat protein</fullName>
    </recommendedName>
</protein>
<evidence type="ECO:0000313" key="3">
    <source>
        <dbReference type="Proteomes" id="UP000825679"/>
    </source>
</evidence>
<evidence type="ECO:0000313" key="2">
    <source>
        <dbReference type="EMBL" id="QZA77186.1"/>
    </source>
</evidence>
<reference evidence="2 3" key="1">
    <citation type="submission" date="2021-08" db="EMBL/GenBank/DDBJ databases">
        <title>complete genome sequencing of Deefgea sp. D25.</title>
        <authorList>
            <person name="Bae J.-W."/>
            <person name="Gim D.-H."/>
        </authorList>
    </citation>
    <scope>NUCLEOTIDE SEQUENCE [LARGE SCALE GENOMIC DNA]</scope>
    <source>
        <strain evidence="2 3">D25</strain>
    </source>
</reference>
<organism evidence="2 3">
    <name type="scientific">Deefgea tanakiae</name>
    <dbReference type="NCBI Taxonomy" id="2865840"/>
    <lineage>
        <taxon>Bacteria</taxon>
        <taxon>Pseudomonadati</taxon>
        <taxon>Pseudomonadota</taxon>
        <taxon>Betaproteobacteria</taxon>
        <taxon>Neisseriales</taxon>
        <taxon>Chitinibacteraceae</taxon>
        <taxon>Deefgea</taxon>
    </lineage>
</organism>
<dbReference type="RefSeq" id="WP_221005569.1">
    <property type="nucleotide sequence ID" value="NZ_CP081150.1"/>
</dbReference>